<name>A0A1Y2FC59_PROLT</name>
<keyword evidence="7" id="KW-1185">Reference proteome</keyword>
<dbReference type="GO" id="GO:0016491">
    <property type="term" value="F:oxidoreductase activity"/>
    <property type="evidence" value="ECO:0007669"/>
    <property type="project" value="InterPro"/>
</dbReference>
<evidence type="ECO:0000313" key="7">
    <source>
        <dbReference type="Proteomes" id="UP000193685"/>
    </source>
</evidence>
<evidence type="ECO:0000256" key="2">
    <source>
        <dbReference type="ARBA" id="ARBA00022692"/>
    </source>
</evidence>
<dbReference type="EMBL" id="MCFI01000013">
    <property type="protein sequence ID" value="ORY80445.1"/>
    <property type="molecule type" value="Genomic_DNA"/>
</dbReference>
<feature type="domain" description="Fatty acid hydroxylase" evidence="5">
    <location>
        <begin position="224"/>
        <end position="350"/>
    </location>
</feature>
<keyword evidence="4" id="KW-0472">Membrane</keyword>
<evidence type="ECO:0000259" key="5">
    <source>
        <dbReference type="Pfam" id="PF04116"/>
    </source>
</evidence>
<dbReference type="RefSeq" id="XP_040724333.1">
    <property type="nucleotide sequence ID" value="XM_040869617.1"/>
</dbReference>
<dbReference type="OMA" id="WIWATIA"/>
<comment type="caution">
    <text evidence="6">The sequence shown here is derived from an EMBL/GenBank/DDBJ whole genome shotgun (WGS) entry which is preliminary data.</text>
</comment>
<dbReference type="Proteomes" id="UP000193685">
    <property type="component" value="Unassembled WGS sequence"/>
</dbReference>
<accession>A0A1Y2FC59</accession>
<gene>
    <name evidence="6" type="ORF">BCR37DRAFT_381115</name>
</gene>
<comment type="subcellular location">
    <subcellularLocation>
        <location evidence="1">Membrane</location>
    </subcellularLocation>
</comment>
<proteinExistence type="predicted"/>
<dbReference type="GO" id="GO:0008610">
    <property type="term" value="P:lipid biosynthetic process"/>
    <property type="evidence" value="ECO:0007669"/>
    <property type="project" value="InterPro"/>
</dbReference>
<dbReference type="InterPro" id="IPR050307">
    <property type="entry name" value="Sterol_Desaturase_Related"/>
</dbReference>
<evidence type="ECO:0000256" key="4">
    <source>
        <dbReference type="ARBA" id="ARBA00023136"/>
    </source>
</evidence>
<evidence type="ECO:0000256" key="3">
    <source>
        <dbReference type="ARBA" id="ARBA00022989"/>
    </source>
</evidence>
<keyword evidence="3" id="KW-1133">Transmembrane helix</keyword>
<keyword evidence="2" id="KW-0812">Transmembrane</keyword>
<dbReference type="OrthoDB" id="408954at2759"/>
<sequence>MEGNLQLVLKMLRSVSTVWSFGMLLTCASTPDYTYVPDTMASQSALSSRVCAGQFEFFLRVFATSRQVIEAQIQDICSTATSYRSAQKIANTTAGIAMNALSNVHDVVEAAWSSIVFHLPPGLIEFSTTLTCQILFFYGPATAYLLIDILFPAWSTKHKIQSEKRQPTKEEVSHCIAHVVKANITSTLFHLAILRLQGGASFSQSSFTITPRLPTLVQFLKEMIIGFLGREVGFYYAHRLFHTKYLYSRFHKQHHFFKAPLAFAAQYANPVEHLIANVLPILLPFVIMKAHILSYATFLALQLYETATVHSGYDFGLPSALHHDLHHEKFNVNFGGTPFGRYGLDWVHGTNELGWEKAKQAKATAKKQM</sequence>
<dbReference type="InterPro" id="IPR006694">
    <property type="entry name" value="Fatty_acid_hydroxylase"/>
</dbReference>
<dbReference type="PANTHER" id="PTHR11863">
    <property type="entry name" value="STEROL DESATURASE"/>
    <property type="match status" value="1"/>
</dbReference>
<protein>
    <recommendedName>
        <fullName evidence="5">Fatty acid hydroxylase domain-containing protein</fullName>
    </recommendedName>
</protein>
<dbReference type="GeneID" id="63786216"/>
<organism evidence="6 7">
    <name type="scientific">Protomyces lactucae-debilis</name>
    <dbReference type="NCBI Taxonomy" id="2754530"/>
    <lineage>
        <taxon>Eukaryota</taxon>
        <taxon>Fungi</taxon>
        <taxon>Dikarya</taxon>
        <taxon>Ascomycota</taxon>
        <taxon>Taphrinomycotina</taxon>
        <taxon>Taphrinomycetes</taxon>
        <taxon>Taphrinales</taxon>
        <taxon>Protomycetaceae</taxon>
        <taxon>Protomyces</taxon>
    </lineage>
</organism>
<reference evidence="6 7" key="1">
    <citation type="submission" date="2016-07" db="EMBL/GenBank/DDBJ databases">
        <title>Pervasive Adenine N6-methylation of Active Genes in Fungi.</title>
        <authorList>
            <consortium name="DOE Joint Genome Institute"/>
            <person name="Mondo S.J."/>
            <person name="Dannebaum R.O."/>
            <person name="Kuo R.C."/>
            <person name="Labutti K."/>
            <person name="Haridas S."/>
            <person name="Kuo A."/>
            <person name="Salamov A."/>
            <person name="Ahrendt S.R."/>
            <person name="Lipzen A."/>
            <person name="Sullivan W."/>
            <person name="Andreopoulos W.B."/>
            <person name="Clum A."/>
            <person name="Lindquist E."/>
            <person name="Daum C."/>
            <person name="Ramamoorthy G.K."/>
            <person name="Gryganskyi A."/>
            <person name="Culley D."/>
            <person name="Magnuson J.K."/>
            <person name="James T.Y."/>
            <person name="O'Malley M.A."/>
            <person name="Stajich J.E."/>
            <person name="Spatafora J.W."/>
            <person name="Visel A."/>
            <person name="Grigoriev I.V."/>
        </authorList>
    </citation>
    <scope>NUCLEOTIDE SEQUENCE [LARGE SCALE GENOMIC DNA]</scope>
    <source>
        <strain evidence="6 7">12-1054</strain>
    </source>
</reference>
<dbReference type="STRING" id="56484.A0A1Y2FC59"/>
<evidence type="ECO:0000313" key="6">
    <source>
        <dbReference type="EMBL" id="ORY80445.1"/>
    </source>
</evidence>
<dbReference type="Pfam" id="PF04116">
    <property type="entry name" value="FA_hydroxylase"/>
    <property type="match status" value="1"/>
</dbReference>
<dbReference type="AlphaFoldDB" id="A0A1Y2FC59"/>
<dbReference type="GO" id="GO:0005506">
    <property type="term" value="F:iron ion binding"/>
    <property type="evidence" value="ECO:0007669"/>
    <property type="project" value="InterPro"/>
</dbReference>
<dbReference type="GO" id="GO:0016020">
    <property type="term" value="C:membrane"/>
    <property type="evidence" value="ECO:0007669"/>
    <property type="project" value="UniProtKB-SubCell"/>
</dbReference>
<evidence type="ECO:0000256" key="1">
    <source>
        <dbReference type="ARBA" id="ARBA00004370"/>
    </source>
</evidence>